<name>A0A699WGS4_TANCI</name>
<feature type="non-terminal residue" evidence="1">
    <location>
        <position position="99"/>
    </location>
</feature>
<feature type="non-terminal residue" evidence="1">
    <location>
        <position position="1"/>
    </location>
</feature>
<protein>
    <submittedName>
        <fullName evidence="1">Uncharacterized protein</fullName>
    </submittedName>
</protein>
<comment type="caution">
    <text evidence="1">The sequence shown here is derived from an EMBL/GenBank/DDBJ whole genome shotgun (WGS) entry which is preliminary data.</text>
</comment>
<reference evidence="1" key="1">
    <citation type="journal article" date="2019" name="Sci. Rep.">
        <title>Draft genome of Tanacetum cinerariifolium, the natural source of mosquito coil.</title>
        <authorList>
            <person name="Yamashiro T."/>
            <person name="Shiraishi A."/>
            <person name="Satake H."/>
            <person name="Nakayama K."/>
        </authorList>
    </citation>
    <scope>NUCLEOTIDE SEQUENCE</scope>
</reference>
<sequence>SISDKSAAIAYEVLDEWDDRVRTSASSMAFTDSSIRVSLRASLSVSEQPLGLPPSFADPCTDVQCRGSQIQHQQPDWFSDTHKRMFPITSIFPQSKMLS</sequence>
<evidence type="ECO:0000313" key="1">
    <source>
        <dbReference type="EMBL" id="GFD46905.1"/>
    </source>
</evidence>
<accession>A0A699WGS4</accession>
<dbReference type="AlphaFoldDB" id="A0A699WGS4"/>
<proteinExistence type="predicted"/>
<gene>
    <name evidence="1" type="ORF">Tci_918874</name>
</gene>
<organism evidence="1">
    <name type="scientific">Tanacetum cinerariifolium</name>
    <name type="common">Dalmatian daisy</name>
    <name type="synonym">Chrysanthemum cinerariifolium</name>
    <dbReference type="NCBI Taxonomy" id="118510"/>
    <lineage>
        <taxon>Eukaryota</taxon>
        <taxon>Viridiplantae</taxon>
        <taxon>Streptophyta</taxon>
        <taxon>Embryophyta</taxon>
        <taxon>Tracheophyta</taxon>
        <taxon>Spermatophyta</taxon>
        <taxon>Magnoliopsida</taxon>
        <taxon>eudicotyledons</taxon>
        <taxon>Gunneridae</taxon>
        <taxon>Pentapetalae</taxon>
        <taxon>asterids</taxon>
        <taxon>campanulids</taxon>
        <taxon>Asterales</taxon>
        <taxon>Asteraceae</taxon>
        <taxon>Asteroideae</taxon>
        <taxon>Anthemideae</taxon>
        <taxon>Anthemidinae</taxon>
        <taxon>Tanacetum</taxon>
    </lineage>
</organism>
<dbReference type="EMBL" id="BKCJ011686522">
    <property type="protein sequence ID" value="GFD46905.1"/>
    <property type="molecule type" value="Genomic_DNA"/>
</dbReference>